<protein>
    <recommendedName>
        <fullName evidence="4">Anaphase-promoting complex subunit 11 RING-H2 finger domain-containing protein</fullName>
    </recommendedName>
</protein>
<feature type="region of interest" description="Disordered" evidence="1">
    <location>
        <begin position="157"/>
        <end position="187"/>
    </location>
</feature>
<feature type="region of interest" description="Disordered" evidence="1">
    <location>
        <begin position="1"/>
        <end position="106"/>
    </location>
</feature>
<dbReference type="RefSeq" id="XP_007753543.1">
    <property type="nucleotide sequence ID" value="XM_007755353.1"/>
</dbReference>
<feature type="compositionally biased region" description="Polar residues" evidence="1">
    <location>
        <begin position="65"/>
        <end position="77"/>
    </location>
</feature>
<dbReference type="EMBL" id="AMGW01000001">
    <property type="protein sequence ID" value="EXJ64976.1"/>
    <property type="molecule type" value="Genomic_DNA"/>
</dbReference>
<name>W9WK36_9EURO</name>
<proteinExistence type="predicted"/>
<reference evidence="2 3" key="1">
    <citation type="submission" date="2013-03" db="EMBL/GenBank/DDBJ databases">
        <title>The Genome Sequence of Cladophialophora yegresii CBS 114405.</title>
        <authorList>
            <consortium name="The Broad Institute Genomics Platform"/>
            <person name="Cuomo C."/>
            <person name="de Hoog S."/>
            <person name="Gorbushina A."/>
            <person name="Walker B."/>
            <person name="Young S.K."/>
            <person name="Zeng Q."/>
            <person name="Gargeya S."/>
            <person name="Fitzgerald M."/>
            <person name="Haas B."/>
            <person name="Abouelleil A."/>
            <person name="Allen A.W."/>
            <person name="Alvarado L."/>
            <person name="Arachchi H.M."/>
            <person name="Berlin A.M."/>
            <person name="Chapman S.B."/>
            <person name="Gainer-Dewar J."/>
            <person name="Goldberg J."/>
            <person name="Griggs A."/>
            <person name="Gujja S."/>
            <person name="Hansen M."/>
            <person name="Howarth C."/>
            <person name="Imamovic A."/>
            <person name="Ireland A."/>
            <person name="Larimer J."/>
            <person name="McCowan C."/>
            <person name="Murphy C."/>
            <person name="Pearson M."/>
            <person name="Poon T.W."/>
            <person name="Priest M."/>
            <person name="Roberts A."/>
            <person name="Saif S."/>
            <person name="Shea T."/>
            <person name="Sisk P."/>
            <person name="Sykes S."/>
            <person name="Wortman J."/>
            <person name="Nusbaum C."/>
            <person name="Birren B."/>
        </authorList>
    </citation>
    <scope>NUCLEOTIDE SEQUENCE [LARGE SCALE GENOMIC DNA]</scope>
    <source>
        <strain evidence="2 3">CBS 114405</strain>
    </source>
</reference>
<dbReference type="VEuPathDB" id="FungiDB:A1O7_01315"/>
<organism evidence="2 3">
    <name type="scientific">Cladophialophora yegresii CBS 114405</name>
    <dbReference type="NCBI Taxonomy" id="1182544"/>
    <lineage>
        <taxon>Eukaryota</taxon>
        <taxon>Fungi</taxon>
        <taxon>Dikarya</taxon>
        <taxon>Ascomycota</taxon>
        <taxon>Pezizomycotina</taxon>
        <taxon>Eurotiomycetes</taxon>
        <taxon>Chaetothyriomycetidae</taxon>
        <taxon>Chaetothyriales</taxon>
        <taxon>Herpotrichiellaceae</taxon>
        <taxon>Cladophialophora</taxon>
    </lineage>
</organism>
<feature type="region of interest" description="Disordered" evidence="1">
    <location>
        <begin position="270"/>
        <end position="291"/>
    </location>
</feature>
<keyword evidence="3" id="KW-1185">Reference proteome</keyword>
<accession>W9WK36</accession>
<evidence type="ECO:0000313" key="2">
    <source>
        <dbReference type="EMBL" id="EXJ64976.1"/>
    </source>
</evidence>
<dbReference type="HOGENOM" id="CLU_032993_0_0_1"/>
<evidence type="ECO:0000313" key="3">
    <source>
        <dbReference type="Proteomes" id="UP000019473"/>
    </source>
</evidence>
<dbReference type="eggNOG" id="ENOG502SFYT">
    <property type="taxonomic scope" value="Eukaryota"/>
</dbReference>
<feature type="compositionally biased region" description="Basic and acidic residues" evidence="1">
    <location>
        <begin position="174"/>
        <end position="183"/>
    </location>
</feature>
<sequence length="341" mass="36993">MSQQPRQVPTHSSSPSKSSSRRTTSGGGTSTSTRPTSQAPQQQQPSNTRSLLSSPHFEDDPIVASHQQYSKRPSLTLNDPEYSEHAVAESEHCSHGLGSAHPQTTAESIPSFQPFFTLIEDSVTNEHYHPTVHYIFADDDTDMITEAALRSLEVLDPSQRAGTGPHGQSQTQGHDAHQNHEESSNASRLPAPVAGMREHYIVLDVHPQTSGTQLEDNSGTTTATSAFTYEVSSAHSLSAEWQVLRTSISTAPTIGDNPSAEDEGLMLRIEGRGNTPGNIVQKGKEADGEKEKERETMEEMIERFQRRLEDVRMVIEAGGGTSGLNIGDGAGMEDLMPQSSH</sequence>
<dbReference type="OrthoDB" id="1681166at2759"/>
<comment type="caution">
    <text evidence="2">The sequence shown here is derived from an EMBL/GenBank/DDBJ whole genome shotgun (WGS) entry which is preliminary data.</text>
</comment>
<dbReference type="Proteomes" id="UP000019473">
    <property type="component" value="Unassembled WGS sequence"/>
</dbReference>
<feature type="compositionally biased region" description="Low complexity" evidence="1">
    <location>
        <begin position="9"/>
        <end position="48"/>
    </location>
</feature>
<dbReference type="GeneID" id="19175928"/>
<feature type="compositionally biased region" description="Basic and acidic residues" evidence="1">
    <location>
        <begin position="82"/>
        <end position="94"/>
    </location>
</feature>
<dbReference type="AlphaFoldDB" id="W9WK36"/>
<dbReference type="STRING" id="1182544.W9WK36"/>
<gene>
    <name evidence="2" type="ORF">A1O7_01315</name>
</gene>
<feature type="compositionally biased region" description="Basic and acidic residues" evidence="1">
    <location>
        <begin position="282"/>
        <end position="291"/>
    </location>
</feature>
<evidence type="ECO:0000256" key="1">
    <source>
        <dbReference type="SAM" id="MobiDB-lite"/>
    </source>
</evidence>
<evidence type="ECO:0008006" key="4">
    <source>
        <dbReference type="Google" id="ProtNLM"/>
    </source>
</evidence>